<feature type="domain" description="B box-type" evidence="6">
    <location>
        <begin position="92"/>
        <end position="133"/>
    </location>
</feature>
<dbReference type="Proteomes" id="UP000694851">
    <property type="component" value="Unplaced"/>
</dbReference>
<dbReference type="PANTHER" id="PTHR24103">
    <property type="entry name" value="E3 UBIQUITIN-PROTEIN LIGASE TRIM"/>
    <property type="match status" value="1"/>
</dbReference>
<accession>A0A8B7RYK5</accession>
<keyword evidence="2 4" id="KW-0863">Zinc-finger</keyword>
<dbReference type="Gene3D" id="3.30.160.60">
    <property type="entry name" value="Classic Zinc Finger"/>
    <property type="match status" value="1"/>
</dbReference>
<dbReference type="GO" id="GO:0008270">
    <property type="term" value="F:zinc ion binding"/>
    <property type="evidence" value="ECO:0007669"/>
    <property type="project" value="UniProtKB-KW"/>
</dbReference>
<evidence type="ECO:0000259" key="6">
    <source>
        <dbReference type="PROSITE" id="PS50119"/>
    </source>
</evidence>
<dbReference type="SUPFAM" id="SSF57850">
    <property type="entry name" value="RING/U-box"/>
    <property type="match status" value="1"/>
</dbReference>
<dbReference type="CDD" id="cd15829">
    <property type="entry name" value="SPRY_PRY_TRIM75"/>
    <property type="match status" value="1"/>
</dbReference>
<evidence type="ECO:0000256" key="3">
    <source>
        <dbReference type="ARBA" id="ARBA00022833"/>
    </source>
</evidence>
<proteinExistence type="predicted"/>
<dbReference type="InterPro" id="IPR006574">
    <property type="entry name" value="PRY"/>
</dbReference>
<dbReference type="InterPro" id="IPR001870">
    <property type="entry name" value="B30.2/SPRY"/>
</dbReference>
<dbReference type="InterPro" id="IPR035785">
    <property type="entry name" value="SPRY/PRY_TRIM75"/>
</dbReference>
<dbReference type="PROSITE" id="PS50188">
    <property type="entry name" value="B302_SPRY"/>
    <property type="match status" value="1"/>
</dbReference>
<dbReference type="PROSITE" id="PS00518">
    <property type="entry name" value="ZF_RING_1"/>
    <property type="match status" value="1"/>
</dbReference>
<dbReference type="InterPro" id="IPR001841">
    <property type="entry name" value="Znf_RING"/>
</dbReference>
<dbReference type="SUPFAM" id="SSF49899">
    <property type="entry name" value="Concanavalin A-like lectins/glucanases"/>
    <property type="match status" value="1"/>
</dbReference>
<dbReference type="KEGG" id="hai:109386944"/>
<dbReference type="PRINTS" id="PR01407">
    <property type="entry name" value="BUTYPHLNCDUF"/>
</dbReference>
<sequence length="470" mass="54375">MEVEAALAGLQAEVNCPICLDYLRDPVTIECGHNFCRSCIQQSWADVRDRFPCPVCRHSCQERHLRKNSQLGRMIDIAKLLQITRSKKKRQEERRLCEKHNQVLTLFCEEDLEVLCPLCSQPPDHQGHQVRPMEEAAYHHRQRLSSYVEPLKKQVADVEKLVAMQDRKLLELREKVQNKRWKLASELEHLMRSIEHEEEAVVLRLVEEEKDIQEKLSANITAFSDHISTLKGLLKEVAERSVMSDVKLLIDIKSVLHRCESLKPPAVYGIQLRREGCSLPPQFSALQKIIQKFREEVTLDPETAHPNLLVSDDKKSVTFMRTKQRFLRNPKRFTVDPVVLGSEGFDCGRHYWEVQVDDKPQWAVGVCKDSLSRKRKQPLSGHNRCWVIQLQNGDYVAQACVPVTLVLKEKPRGVGIYLDYELGQISFYSLNDRSHIHSFTDTFSEVLKPYFCIGNDPKPLTICAIRDYEK</sequence>
<dbReference type="FunFam" id="2.60.120.920:FF:000004">
    <property type="entry name" value="Butyrophilin subfamily 1 member A1"/>
    <property type="match status" value="1"/>
</dbReference>
<dbReference type="CDD" id="cd16607">
    <property type="entry name" value="RING-HC_TRIM60-like_C-IV"/>
    <property type="match status" value="1"/>
</dbReference>
<name>A0A8B7RYK5_HIPAR</name>
<gene>
    <name evidence="9" type="primary">LOC109386944</name>
</gene>
<dbReference type="SMART" id="SM00336">
    <property type="entry name" value="BBOX"/>
    <property type="match status" value="1"/>
</dbReference>
<dbReference type="AlphaFoldDB" id="A0A8B7RYK5"/>
<dbReference type="InterPro" id="IPR003879">
    <property type="entry name" value="Butyrophylin_SPRY"/>
</dbReference>
<dbReference type="Pfam" id="PF13765">
    <property type="entry name" value="PRY"/>
    <property type="match status" value="1"/>
</dbReference>
<dbReference type="InterPro" id="IPR043136">
    <property type="entry name" value="B30.2/SPRY_sf"/>
</dbReference>
<dbReference type="InterPro" id="IPR000315">
    <property type="entry name" value="Znf_B-box"/>
</dbReference>
<dbReference type="Pfam" id="PF00643">
    <property type="entry name" value="zf-B_box"/>
    <property type="match status" value="1"/>
</dbReference>
<evidence type="ECO:0000256" key="4">
    <source>
        <dbReference type="PROSITE-ProRule" id="PRU00024"/>
    </source>
</evidence>
<dbReference type="InterPro" id="IPR003877">
    <property type="entry name" value="SPRY_dom"/>
</dbReference>
<dbReference type="InterPro" id="IPR017907">
    <property type="entry name" value="Znf_RING_CS"/>
</dbReference>
<dbReference type="SMART" id="SM00589">
    <property type="entry name" value="PRY"/>
    <property type="match status" value="1"/>
</dbReference>
<evidence type="ECO:0000313" key="9">
    <source>
        <dbReference type="RefSeq" id="XP_019506117.1"/>
    </source>
</evidence>
<reference evidence="9" key="1">
    <citation type="submission" date="2025-08" db="UniProtKB">
        <authorList>
            <consortium name="RefSeq"/>
        </authorList>
    </citation>
    <scope>IDENTIFICATION</scope>
    <source>
        <tissue evidence="9">Muscle</tissue>
    </source>
</reference>
<protein>
    <submittedName>
        <fullName evidence="9">Tripartite motif-containing protein 75</fullName>
    </submittedName>
</protein>
<dbReference type="SUPFAM" id="SSF57845">
    <property type="entry name" value="B-box zinc-binding domain"/>
    <property type="match status" value="1"/>
</dbReference>
<feature type="domain" description="RING-type" evidence="5">
    <location>
        <begin position="16"/>
        <end position="57"/>
    </location>
</feature>
<dbReference type="PROSITE" id="PS50119">
    <property type="entry name" value="ZF_BBOX"/>
    <property type="match status" value="1"/>
</dbReference>
<dbReference type="InterPro" id="IPR013083">
    <property type="entry name" value="Znf_RING/FYVE/PHD"/>
</dbReference>
<evidence type="ECO:0000259" key="5">
    <source>
        <dbReference type="PROSITE" id="PS50089"/>
    </source>
</evidence>
<dbReference type="Gene3D" id="2.60.120.920">
    <property type="match status" value="1"/>
</dbReference>
<keyword evidence="3" id="KW-0862">Zinc</keyword>
<dbReference type="GeneID" id="109386944"/>
<dbReference type="Pfam" id="PF15227">
    <property type="entry name" value="zf-C3HC4_4"/>
    <property type="match status" value="1"/>
</dbReference>
<organism evidence="8 9">
    <name type="scientific">Hipposideros armiger</name>
    <name type="common">Great Himalayan leaf-nosed bat</name>
    <dbReference type="NCBI Taxonomy" id="186990"/>
    <lineage>
        <taxon>Eukaryota</taxon>
        <taxon>Metazoa</taxon>
        <taxon>Chordata</taxon>
        <taxon>Craniata</taxon>
        <taxon>Vertebrata</taxon>
        <taxon>Euteleostomi</taxon>
        <taxon>Mammalia</taxon>
        <taxon>Eutheria</taxon>
        <taxon>Laurasiatheria</taxon>
        <taxon>Chiroptera</taxon>
        <taxon>Yinpterochiroptera</taxon>
        <taxon>Rhinolophoidea</taxon>
        <taxon>Hipposideridae</taxon>
        <taxon>Hipposideros</taxon>
    </lineage>
</organism>
<dbReference type="SMART" id="SM00184">
    <property type="entry name" value="RING"/>
    <property type="match status" value="1"/>
</dbReference>
<evidence type="ECO:0000259" key="7">
    <source>
        <dbReference type="PROSITE" id="PS50188"/>
    </source>
</evidence>
<evidence type="ECO:0000256" key="2">
    <source>
        <dbReference type="ARBA" id="ARBA00022771"/>
    </source>
</evidence>
<dbReference type="Gene3D" id="3.30.40.10">
    <property type="entry name" value="Zinc/RING finger domain, C3HC4 (zinc finger)"/>
    <property type="match status" value="1"/>
</dbReference>
<evidence type="ECO:0000313" key="8">
    <source>
        <dbReference type="Proteomes" id="UP000694851"/>
    </source>
</evidence>
<evidence type="ECO:0000256" key="1">
    <source>
        <dbReference type="ARBA" id="ARBA00022723"/>
    </source>
</evidence>
<dbReference type="OrthoDB" id="128536at2759"/>
<dbReference type="InterPro" id="IPR013320">
    <property type="entry name" value="ConA-like_dom_sf"/>
</dbReference>
<dbReference type="SMART" id="SM00449">
    <property type="entry name" value="SPRY"/>
    <property type="match status" value="1"/>
</dbReference>
<dbReference type="RefSeq" id="XP_019506117.1">
    <property type="nucleotide sequence ID" value="XM_019650572.1"/>
</dbReference>
<keyword evidence="8" id="KW-1185">Reference proteome</keyword>
<dbReference type="Pfam" id="PF00622">
    <property type="entry name" value="SPRY"/>
    <property type="match status" value="1"/>
</dbReference>
<dbReference type="PROSITE" id="PS50089">
    <property type="entry name" value="ZF_RING_2"/>
    <property type="match status" value="1"/>
</dbReference>
<feature type="domain" description="B30.2/SPRY" evidence="7">
    <location>
        <begin position="277"/>
        <end position="469"/>
    </location>
</feature>
<keyword evidence="1" id="KW-0479">Metal-binding</keyword>
<dbReference type="CDD" id="cd19791">
    <property type="entry name" value="Bbox2_TRIM60-like"/>
    <property type="match status" value="1"/>
</dbReference>
<dbReference type="InterPro" id="IPR050143">
    <property type="entry name" value="TRIM/RBCC"/>
</dbReference>